<feature type="transmembrane region" description="Helical" evidence="1">
    <location>
        <begin position="172"/>
        <end position="194"/>
    </location>
</feature>
<dbReference type="Proteomes" id="UP001225646">
    <property type="component" value="Unassembled WGS sequence"/>
</dbReference>
<feature type="transmembrane region" description="Helical" evidence="1">
    <location>
        <begin position="324"/>
        <end position="344"/>
    </location>
</feature>
<sequence>MYLYSIGIRSLISIILSVNLIIGILLLKLIFFYYSFIKQTFVNFVIFCLSLIKNLFTILLFLHFIFVESNALNNISISSTVQKYLLLVPIQKVTLIFENQVFLYVISLIILFITLLIIYSSEYIKRDIFLDNVKKKKKFTYKTNHFTNKNKKINIMKIIWLYMIRQKKQEIAITYIPLISTIVSITIITIILMFQIPETIYEYSLIFYLILTGYIVKMVIDTYCFLVCVDFYGERFFLFKLSGIKYSEVIFSQIFLTSIFNIILIILIIPFFLLIVPIDFIYFIFILIIIIGQVILFNLIYYLSSVTYPKFNRQQVTLLPSTKAKISANILTFISLGLEVVLYLLIKNIFFFFTITILINLIYSLLVYKLIKLKLPYIRLNVFRVDERESEQVVKS</sequence>
<reference evidence="2 3" key="1">
    <citation type="submission" date="2023-07" db="EMBL/GenBank/DDBJ databases">
        <title>Genomic Encyclopedia of Type Strains, Phase IV (KMG-IV): sequencing the most valuable type-strain genomes for metagenomic binning, comparative biology and taxonomic classification.</title>
        <authorList>
            <person name="Goeker M."/>
        </authorList>
    </citation>
    <scope>NUCLEOTIDE SEQUENCE [LARGE SCALE GENOMIC DNA]</scope>
    <source>
        <strain evidence="2 3">DSM 19092</strain>
    </source>
</reference>
<evidence type="ECO:0000313" key="3">
    <source>
        <dbReference type="Proteomes" id="UP001225646"/>
    </source>
</evidence>
<name>A0ABT9VST3_9BACI</name>
<proteinExistence type="predicted"/>
<accession>A0ABT9VST3</accession>
<dbReference type="EMBL" id="JAUSTR010000040">
    <property type="protein sequence ID" value="MDQ0164050.1"/>
    <property type="molecule type" value="Genomic_DNA"/>
</dbReference>
<feature type="transmembrane region" description="Helical" evidence="1">
    <location>
        <begin position="101"/>
        <end position="119"/>
    </location>
</feature>
<protein>
    <submittedName>
        <fullName evidence="2">Uncharacterized protein</fullName>
    </submittedName>
</protein>
<keyword evidence="1" id="KW-0812">Transmembrane</keyword>
<organism evidence="2 3">
    <name type="scientific">Aeribacillus alveayuensis</name>
    <dbReference type="NCBI Taxonomy" id="279215"/>
    <lineage>
        <taxon>Bacteria</taxon>
        <taxon>Bacillati</taxon>
        <taxon>Bacillota</taxon>
        <taxon>Bacilli</taxon>
        <taxon>Bacillales</taxon>
        <taxon>Bacillaceae</taxon>
        <taxon>Aeribacillus</taxon>
    </lineage>
</organism>
<feature type="transmembrane region" description="Helical" evidence="1">
    <location>
        <begin position="281"/>
        <end position="303"/>
    </location>
</feature>
<feature type="transmembrane region" description="Helical" evidence="1">
    <location>
        <begin position="206"/>
        <end position="233"/>
    </location>
</feature>
<keyword evidence="3" id="KW-1185">Reference proteome</keyword>
<comment type="caution">
    <text evidence="2">The sequence shown here is derived from an EMBL/GenBank/DDBJ whole genome shotgun (WGS) entry which is preliminary data.</text>
</comment>
<keyword evidence="1" id="KW-0472">Membrane</keyword>
<feature type="transmembrane region" description="Helical" evidence="1">
    <location>
        <begin position="350"/>
        <end position="371"/>
    </location>
</feature>
<evidence type="ECO:0000256" key="1">
    <source>
        <dbReference type="SAM" id="Phobius"/>
    </source>
</evidence>
<feature type="transmembrane region" description="Helical" evidence="1">
    <location>
        <begin position="254"/>
        <end position="275"/>
    </location>
</feature>
<gene>
    <name evidence="2" type="ORF">J2S06_003194</name>
</gene>
<evidence type="ECO:0000313" key="2">
    <source>
        <dbReference type="EMBL" id="MDQ0164050.1"/>
    </source>
</evidence>
<keyword evidence="1" id="KW-1133">Transmembrane helix</keyword>
<feature type="transmembrane region" description="Helical" evidence="1">
    <location>
        <begin position="12"/>
        <end position="34"/>
    </location>
</feature>
<feature type="transmembrane region" description="Helical" evidence="1">
    <location>
        <begin position="41"/>
        <end position="66"/>
    </location>
</feature>